<evidence type="ECO:0000313" key="3">
    <source>
        <dbReference type="Proteomes" id="UP000799753"/>
    </source>
</evidence>
<feature type="compositionally biased region" description="Acidic residues" evidence="1">
    <location>
        <begin position="178"/>
        <end position="214"/>
    </location>
</feature>
<organism evidence="2 3">
    <name type="scientific">Massarina eburnea CBS 473.64</name>
    <dbReference type="NCBI Taxonomy" id="1395130"/>
    <lineage>
        <taxon>Eukaryota</taxon>
        <taxon>Fungi</taxon>
        <taxon>Dikarya</taxon>
        <taxon>Ascomycota</taxon>
        <taxon>Pezizomycotina</taxon>
        <taxon>Dothideomycetes</taxon>
        <taxon>Pleosporomycetidae</taxon>
        <taxon>Pleosporales</taxon>
        <taxon>Massarineae</taxon>
        <taxon>Massarinaceae</taxon>
        <taxon>Massarina</taxon>
    </lineage>
</organism>
<accession>A0A6A6RVH2</accession>
<name>A0A6A6RVH2_9PLEO</name>
<proteinExistence type="predicted"/>
<evidence type="ECO:0000256" key="1">
    <source>
        <dbReference type="SAM" id="MobiDB-lite"/>
    </source>
</evidence>
<reference evidence="2" key="1">
    <citation type="journal article" date="2020" name="Stud. Mycol.">
        <title>101 Dothideomycetes genomes: a test case for predicting lifestyles and emergence of pathogens.</title>
        <authorList>
            <person name="Haridas S."/>
            <person name="Albert R."/>
            <person name="Binder M."/>
            <person name="Bloem J."/>
            <person name="Labutti K."/>
            <person name="Salamov A."/>
            <person name="Andreopoulos B."/>
            <person name="Baker S."/>
            <person name="Barry K."/>
            <person name="Bills G."/>
            <person name="Bluhm B."/>
            <person name="Cannon C."/>
            <person name="Castanera R."/>
            <person name="Culley D."/>
            <person name="Daum C."/>
            <person name="Ezra D."/>
            <person name="Gonzalez J."/>
            <person name="Henrissat B."/>
            <person name="Kuo A."/>
            <person name="Liang C."/>
            <person name="Lipzen A."/>
            <person name="Lutzoni F."/>
            <person name="Magnuson J."/>
            <person name="Mondo S."/>
            <person name="Nolan M."/>
            <person name="Ohm R."/>
            <person name="Pangilinan J."/>
            <person name="Park H.-J."/>
            <person name="Ramirez L."/>
            <person name="Alfaro M."/>
            <person name="Sun H."/>
            <person name="Tritt A."/>
            <person name="Yoshinaga Y."/>
            <person name="Zwiers L.-H."/>
            <person name="Turgeon B."/>
            <person name="Goodwin S."/>
            <person name="Spatafora J."/>
            <person name="Crous P."/>
            <person name="Grigoriev I."/>
        </authorList>
    </citation>
    <scope>NUCLEOTIDE SEQUENCE</scope>
    <source>
        <strain evidence="2">CBS 473.64</strain>
    </source>
</reference>
<evidence type="ECO:0000313" key="2">
    <source>
        <dbReference type="EMBL" id="KAF2639536.1"/>
    </source>
</evidence>
<feature type="compositionally biased region" description="Polar residues" evidence="1">
    <location>
        <begin position="229"/>
        <end position="249"/>
    </location>
</feature>
<protein>
    <submittedName>
        <fullName evidence="2">Uncharacterized protein</fullName>
    </submittedName>
</protein>
<feature type="region of interest" description="Disordered" evidence="1">
    <location>
        <begin position="120"/>
        <end position="308"/>
    </location>
</feature>
<dbReference type="Proteomes" id="UP000799753">
    <property type="component" value="Unassembled WGS sequence"/>
</dbReference>
<dbReference type="AlphaFoldDB" id="A0A6A6RVH2"/>
<dbReference type="EMBL" id="MU006786">
    <property type="protein sequence ID" value="KAF2639536.1"/>
    <property type="molecule type" value="Genomic_DNA"/>
</dbReference>
<gene>
    <name evidence="2" type="ORF">P280DRAFT_39573</name>
</gene>
<feature type="compositionally biased region" description="Basic residues" evidence="1">
    <location>
        <begin position="271"/>
        <end position="280"/>
    </location>
</feature>
<sequence>MEDIDFSVLPQYKFWFERWPPYALFLSGRQVPENLSEVTCDVPDYTNPDAERPFAFEPSPLVCKKPSNDHPKVITLSDSTEAINPEWYKWYGKNHDELITEGLKIERLWHQEHWRQQDAAKEREARSIAKGTAAAQVNKVQRRNRHTWIDVVNCKPEPSPASPATPQNERIVDHPSSDDSDAMSPDDSDAMSPDDSDAMSSDDSDAISSDDSDEMSPQLGMDELDWPTASASISHPQRATGNHQSSTTDSKVRHRKKASSKLNARATTGRKGIRKRRGRTERHSGGKVGTRPTVSVMTPKACRTRESSIRSIISLSSASSESTDVDSS</sequence>
<keyword evidence="3" id="KW-1185">Reference proteome</keyword>